<dbReference type="PANTHER" id="PTHR10848:SF3">
    <property type="entry name" value="MEIOTIC RECOMBINATION PROTEIN SPO11-1"/>
    <property type="match status" value="1"/>
</dbReference>
<dbReference type="Gene3D" id="3.30.70.100">
    <property type="match status" value="1"/>
</dbReference>
<dbReference type="Gene3D" id="3.40.1360.10">
    <property type="match status" value="1"/>
</dbReference>
<dbReference type="PANTHER" id="PTHR10848">
    <property type="entry name" value="MEIOTIC RECOMBINATION PROTEIN SPO11"/>
    <property type="match status" value="1"/>
</dbReference>
<dbReference type="EMBL" id="CAUOFW020001814">
    <property type="protein sequence ID" value="CAK9148859.1"/>
    <property type="molecule type" value="Genomic_DNA"/>
</dbReference>
<dbReference type="InterPro" id="IPR002815">
    <property type="entry name" value="Spo11/TopoVI_A"/>
</dbReference>
<sequence>MAYDAEFLRVPGIRWIGAFPQDCERYHLPQQCLLPLTAEDKTRIEAMLHRCYLQREVSHWRLELELLLQRGVKFEIEALSVHSISFLSEEYVPSKIQGLSFESGCPLPGLQDEDVGSAGFNLCWSYFEVADLEINPKVLPLNILGVYSVTIDAQAGTAKVSGEVDPNLLLRALARSGRHAELIWVKLNHPVLNSSNYDNGYSPYGSYEPYNYGANGSYGYGAIDEPYRYRRALQEHSYYDTHQQYYYYPMRRAVWEYPTSSTTIRYGYGYGSPQRARYVPGYPPPVYDSYEDEPINFCSVL</sequence>
<proteinExistence type="predicted"/>
<dbReference type="Pfam" id="PF21180">
    <property type="entry name" value="TOP6A-Spo11_Toprim"/>
    <property type="match status" value="1"/>
</dbReference>
<feature type="domain" description="Topoisomerase 6 subunit A/Spo11 TOPRIM" evidence="1">
    <location>
        <begin position="1"/>
        <end position="96"/>
    </location>
</feature>
<comment type="caution">
    <text evidence="2">The sequence shown here is derived from an EMBL/GenBank/DDBJ whole genome shotgun (WGS) entry which is preliminary data.</text>
</comment>
<organism evidence="2 3">
    <name type="scientific">Ilex paraguariensis</name>
    <name type="common">yerba mate</name>
    <dbReference type="NCBI Taxonomy" id="185542"/>
    <lineage>
        <taxon>Eukaryota</taxon>
        <taxon>Viridiplantae</taxon>
        <taxon>Streptophyta</taxon>
        <taxon>Embryophyta</taxon>
        <taxon>Tracheophyta</taxon>
        <taxon>Spermatophyta</taxon>
        <taxon>Magnoliopsida</taxon>
        <taxon>eudicotyledons</taxon>
        <taxon>Gunneridae</taxon>
        <taxon>Pentapetalae</taxon>
        <taxon>asterids</taxon>
        <taxon>campanulids</taxon>
        <taxon>Aquifoliales</taxon>
        <taxon>Aquifoliaceae</taxon>
        <taxon>Ilex</taxon>
    </lineage>
</organism>
<dbReference type="InterPro" id="IPR034136">
    <property type="entry name" value="TOPRIM_Topo6A/Spo11"/>
</dbReference>
<dbReference type="SUPFAM" id="SSF56726">
    <property type="entry name" value="DNA topoisomerase IV, alpha subunit"/>
    <property type="match status" value="1"/>
</dbReference>
<accession>A0ABC8RV53</accession>
<evidence type="ECO:0000313" key="2">
    <source>
        <dbReference type="EMBL" id="CAK9148859.1"/>
    </source>
</evidence>
<keyword evidence="3" id="KW-1185">Reference proteome</keyword>
<dbReference type="InterPro" id="IPR036078">
    <property type="entry name" value="Spo11/TopoVI_A_sf"/>
</dbReference>
<evidence type="ECO:0000313" key="3">
    <source>
        <dbReference type="Proteomes" id="UP001642360"/>
    </source>
</evidence>
<dbReference type="AlphaFoldDB" id="A0ABC8RV53"/>
<evidence type="ECO:0000259" key="1">
    <source>
        <dbReference type="Pfam" id="PF21180"/>
    </source>
</evidence>
<dbReference type="Proteomes" id="UP001642360">
    <property type="component" value="Unassembled WGS sequence"/>
</dbReference>
<protein>
    <recommendedName>
        <fullName evidence="1">Topoisomerase 6 subunit A/Spo11 TOPRIM domain-containing protein</fullName>
    </recommendedName>
</protein>
<name>A0ABC8RV53_9AQUA</name>
<reference evidence="2 3" key="1">
    <citation type="submission" date="2024-02" db="EMBL/GenBank/DDBJ databases">
        <authorList>
            <person name="Vignale AGUSTIN F."/>
            <person name="Sosa J E."/>
            <person name="Modenutti C."/>
        </authorList>
    </citation>
    <scope>NUCLEOTIDE SEQUENCE [LARGE SCALE GENOMIC DNA]</scope>
</reference>
<gene>
    <name evidence="2" type="ORF">ILEXP_LOCUS16851</name>
</gene>